<dbReference type="RefSeq" id="WP_095609211.1">
    <property type="nucleotide sequence ID" value="NZ_LMVN01000026.1"/>
</dbReference>
<dbReference type="GO" id="GO:0015420">
    <property type="term" value="F:ABC-type vitamin B12 transporter activity"/>
    <property type="evidence" value="ECO:0007669"/>
    <property type="project" value="UniProtKB-UniRule"/>
</dbReference>
<dbReference type="InterPro" id="IPR029062">
    <property type="entry name" value="Class_I_gatase-like"/>
</dbReference>
<dbReference type="CDD" id="cd01750">
    <property type="entry name" value="GATase1_CobQ"/>
    <property type="match status" value="1"/>
</dbReference>
<dbReference type="InterPro" id="IPR011698">
    <property type="entry name" value="GATase_3"/>
</dbReference>
<evidence type="ECO:0000256" key="3">
    <source>
        <dbReference type="ARBA" id="ARBA00014921"/>
    </source>
</evidence>
<dbReference type="CDD" id="cd05389">
    <property type="entry name" value="CobQ_N"/>
    <property type="match status" value="1"/>
</dbReference>
<dbReference type="PANTHER" id="PTHR21343:SF1">
    <property type="entry name" value="COBYRIC ACID SYNTHASE"/>
    <property type="match status" value="1"/>
</dbReference>
<dbReference type="GO" id="GO:0009236">
    <property type="term" value="P:cobalamin biosynthetic process"/>
    <property type="evidence" value="ECO:0007669"/>
    <property type="project" value="UniProtKB-UniRule"/>
</dbReference>
<keyword evidence="12" id="KW-1185">Reference proteome</keyword>
<dbReference type="InterPro" id="IPR033949">
    <property type="entry name" value="CobQ_GATase1"/>
</dbReference>
<accession>A0A2A2HBH2</accession>
<evidence type="ECO:0000259" key="8">
    <source>
        <dbReference type="Pfam" id="PF01656"/>
    </source>
</evidence>
<dbReference type="UniPathway" id="UPA00148"/>
<dbReference type="InterPro" id="IPR027417">
    <property type="entry name" value="P-loop_NTPase"/>
</dbReference>
<dbReference type="EMBL" id="LWMS01000027">
    <property type="protein sequence ID" value="PWL08181.1"/>
    <property type="molecule type" value="Genomic_DNA"/>
</dbReference>
<comment type="function">
    <text evidence="6 7">Catalyzes amidations at positions B, D, E, and G on adenosylcobyrinic A,C-diamide. NH(2) groups are provided by glutamine, and one molecule of ATP is hydrogenolyzed for each amidation.</text>
</comment>
<dbReference type="GO" id="GO:0003824">
    <property type="term" value="F:catalytic activity"/>
    <property type="evidence" value="ECO:0007669"/>
    <property type="project" value="InterPro"/>
</dbReference>
<dbReference type="SUPFAM" id="SSF52540">
    <property type="entry name" value="P-loop containing nucleoside triphosphate hydrolases"/>
    <property type="match status" value="1"/>
</dbReference>
<evidence type="ECO:0000313" key="10">
    <source>
        <dbReference type="EMBL" id="PAV06779.1"/>
    </source>
</evidence>
<dbReference type="HAMAP" id="MF_00028">
    <property type="entry name" value="CobQ"/>
    <property type="match status" value="1"/>
</dbReference>
<dbReference type="Proteomes" id="UP000246004">
    <property type="component" value="Unassembled WGS sequence"/>
</dbReference>
<feature type="domain" description="CobB/CobQ-like glutamine amidotransferase" evidence="9">
    <location>
        <begin position="252"/>
        <end position="448"/>
    </location>
</feature>
<evidence type="ECO:0000313" key="12">
    <source>
        <dbReference type="Proteomes" id="UP000217528"/>
    </source>
</evidence>
<dbReference type="NCBIfam" id="NF001989">
    <property type="entry name" value="PRK00784.1"/>
    <property type="match status" value="1"/>
</dbReference>
<sequence length="506" mass="56242">MKYIMFQGTSSNAGKTLTVAALCNILARAGYRVAPFKSQNMSLNSYTTIDNEEMSIAQVMQAEAADIEPNSNMNPILLKPKGEFTSQVIVQGKPAGDMRFDDYQDNFREQAIEAIEDSLEKLDEDYDITVIEGAGSPAEINMYDKDLANMLIARMTDADVILVADIDQGGVFASIVGTYYLLPEEDRNRIKAIIINKFRGNADVLKSGIEKVEQLTGIPIIGIMPFDETLNLPEEDSASLSTHHFSENEKITIGTLRLPKISNFTDIDPLDYEPDVGIKLVSIYENLDDIDALIIPGTRNTVHDIEELKKTGMYDRIIQKAGEIPIIGICGGYQMLSKQILDPEYHESDIGSVEGLGLLDMITEFGKIDEKVVQQSSGTIINDSELGFKAETPVTGYELHEAITTLGDVEPLIKLDKGFGNNPDSNCDGAIKGNICGTYLHGIFHNFEFRRSFTDMLRINKGLEPLGMTKDDFSEAKRVNYNQLGDLFMDNVDVDYIYELLEKQED</sequence>
<dbReference type="InterPro" id="IPR002586">
    <property type="entry name" value="CobQ/CobB/MinD/ParA_Nub-bd_dom"/>
</dbReference>
<dbReference type="EMBL" id="LMVN01000026">
    <property type="protein sequence ID" value="PAV06779.1"/>
    <property type="molecule type" value="Genomic_DNA"/>
</dbReference>
<reference evidence="11 13" key="1">
    <citation type="submission" date="2016-04" db="EMBL/GenBank/DDBJ databases">
        <title>Genome sequence of Methanosphaera cuniculi DSM 4103.</title>
        <authorList>
            <person name="Poehlein A."/>
            <person name="Seedorf H."/>
            <person name="Daniel R."/>
        </authorList>
    </citation>
    <scope>NUCLEOTIDE SEQUENCE [LARGE SCALE GENOMIC DNA]</scope>
    <source>
        <strain evidence="11 13">DSM 4103</strain>
    </source>
</reference>
<keyword evidence="4 7" id="KW-0169">Cobalamin biosynthesis</keyword>
<dbReference type="Gene3D" id="3.40.50.880">
    <property type="match status" value="1"/>
</dbReference>
<evidence type="ECO:0000256" key="1">
    <source>
        <dbReference type="ARBA" id="ARBA00004953"/>
    </source>
</evidence>
<dbReference type="NCBIfam" id="TIGR00313">
    <property type="entry name" value="cobQ"/>
    <property type="match status" value="1"/>
</dbReference>
<feature type="active site" evidence="7">
    <location>
        <position position="441"/>
    </location>
</feature>
<comment type="pathway">
    <text evidence="1 7">Cofactor biosynthesis; adenosylcobalamin biosynthesis.</text>
</comment>
<evidence type="ECO:0000259" key="9">
    <source>
        <dbReference type="Pfam" id="PF07685"/>
    </source>
</evidence>
<dbReference type="SUPFAM" id="SSF52317">
    <property type="entry name" value="Class I glutamine amidotransferase-like"/>
    <property type="match status" value="1"/>
</dbReference>
<evidence type="ECO:0000313" key="11">
    <source>
        <dbReference type="EMBL" id="PWL08181.1"/>
    </source>
</evidence>
<dbReference type="InterPro" id="IPR004459">
    <property type="entry name" value="CobQ_synth"/>
</dbReference>
<comment type="similarity">
    <text evidence="2 7">Belongs to the CobB/CobQ family. CobQ subfamily.</text>
</comment>
<dbReference type="Pfam" id="PF07685">
    <property type="entry name" value="GATase_3"/>
    <property type="match status" value="1"/>
</dbReference>
<dbReference type="PANTHER" id="PTHR21343">
    <property type="entry name" value="DETHIOBIOTIN SYNTHETASE"/>
    <property type="match status" value="1"/>
</dbReference>
<comment type="caution">
    <text evidence="10">The sequence shown here is derived from an EMBL/GenBank/DDBJ whole genome shotgun (WGS) entry which is preliminary data.</text>
</comment>
<proteinExistence type="inferred from homology"/>
<dbReference type="Proteomes" id="UP000217528">
    <property type="component" value="Unassembled WGS sequence"/>
</dbReference>
<feature type="domain" description="CobQ/CobB/MinD/ParA nucleotide binding" evidence="8">
    <location>
        <begin position="4"/>
        <end position="235"/>
    </location>
</feature>
<feature type="active site" description="Nucleophile" evidence="7">
    <location>
        <position position="330"/>
    </location>
</feature>
<keyword evidence="5 7" id="KW-0315">Glutamine amidotransferase</keyword>
<protein>
    <recommendedName>
        <fullName evidence="3 7">Probable cobyric acid synthase</fullName>
    </recommendedName>
</protein>
<evidence type="ECO:0000256" key="2">
    <source>
        <dbReference type="ARBA" id="ARBA00006205"/>
    </source>
</evidence>
<evidence type="ECO:0000256" key="4">
    <source>
        <dbReference type="ARBA" id="ARBA00022573"/>
    </source>
</evidence>
<dbReference type="Gene3D" id="3.40.50.300">
    <property type="entry name" value="P-loop containing nucleotide triphosphate hydrolases"/>
    <property type="match status" value="1"/>
</dbReference>
<evidence type="ECO:0000313" key="13">
    <source>
        <dbReference type="Proteomes" id="UP000246004"/>
    </source>
</evidence>
<dbReference type="Pfam" id="PF01656">
    <property type="entry name" value="CbiA"/>
    <property type="match status" value="1"/>
</dbReference>
<dbReference type="PROSITE" id="PS51274">
    <property type="entry name" value="GATASE_COBBQ"/>
    <property type="match status" value="1"/>
</dbReference>
<evidence type="ECO:0000256" key="5">
    <source>
        <dbReference type="ARBA" id="ARBA00022962"/>
    </source>
</evidence>
<dbReference type="InterPro" id="IPR047045">
    <property type="entry name" value="CobQ_N"/>
</dbReference>
<organism evidence="10 12">
    <name type="scientific">Methanosphaera cuniculi</name>
    <dbReference type="NCBI Taxonomy" id="1077256"/>
    <lineage>
        <taxon>Archaea</taxon>
        <taxon>Methanobacteriati</taxon>
        <taxon>Methanobacteriota</taxon>
        <taxon>Methanomada group</taxon>
        <taxon>Methanobacteria</taxon>
        <taxon>Methanobacteriales</taxon>
        <taxon>Methanobacteriaceae</taxon>
        <taxon>Methanosphaera</taxon>
    </lineage>
</organism>
<name>A0A2A2HBH2_9EURY</name>
<dbReference type="OrthoDB" id="53136at2157"/>
<reference evidence="10 12" key="2">
    <citation type="journal article" date="2017" name="BMC Genomics">
        <title>Genomic analysis of methanogenic archaea reveals a shift towards energy conservation.</title>
        <authorList>
            <person name="Gilmore S.P."/>
            <person name="Henske J.K."/>
            <person name="Sexton J.A."/>
            <person name="Solomon K.V."/>
            <person name="Seppala S."/>
            <person name="Yoo J.I."/>
            <person name="Huyett L.M."/>
            <person name="Pressman A."/>
            <person name="Cogan J.Z."/>
            <person name="Kivenson V."/>
            <person name="Peng X."/>
            <person name="Tan Y."/>
            <person name="Valentine D.L."/>
            <person name="O'Malley M.A."/>
        </authorList>
    </citation>
    <scope>NUCLEOTIDE SEQUENCE [LARGE SCALE GENOMIC DNA]</scope>
    <source>
        <strain evidence="10 12">1R-7</strain>
    </source>
</reference>
<evidence type="ECO:0000256" key="7">
    <source>
        <dbReference type="HAMAP-Rule" id="MF_00028"/>
    </source>
</evidence>
<dbReference type="AlphaFoldDB" id="A0A2A2HBH2"/>
<evidence type="ECO:0000256" key="6">
    <source>
        <dbReference type="ARBA" id="ARBA00025166"/>
    </source>
</evidence>
<gene>
    <name evidence="7 11" type="primary">cobQ</name>
    <name evidence="10" type="ORF">ASJ82_06420</name>
    <name evidence="11" type="ORF">MSCUN_09250</name>
</gene>